<keyword evidence="2" id="KW-1185">Reference proteome</keyword>
<evidence type="ECO:0000313" key="2">
    <source>
        <dbReference type="Proteomes" id="UP000798662"/>
    </source>
</evidence>
<accession>A0ACC3C953</accession>
<proteinExistence type="predicted"/>
<sequence length="333" mass="32526">MGRHHGGGVSSSPPPHSPWAAVTAALASGADPLSLLPAVMAVPPLPSPSPPPHVVGGDGGERQLPPLHLRAIPPVSVVEALLCPPSSRVLYLDTAADVDILATLPPPLPPPLLLPSLTVGASSPPLAKMATAGDAGTDANVGDSGRRRRASTAAAAHAAAVNRLAALAAALADVATPPPSTPAAGGADADCAGDRDRDGDRGGDSDGGTTPPALPAATVAAARRLSPPDWAWVLGAVLGPGGGNPAAAARLAVAVGGEGVADALLGGWLGLVDDGADTPAADALFTLLWGQCSVRALPPCEFAAWVAAAVAGGGAAGTRYRLRLAGGYYAGWG</sequence>
<evidence type="ECO:0000313" key="1">
    <source>
        <dbReference type="EMBL" id="KAK1866760.1"/>
    </source>
</evidence>
<dbReference type="EMBL" id="CM020619">
    <property type="protein sequence ID" value="KAK1866760.1"/>
    <property type="molecule type" value="Genomic_DNA"/>
</dbReference>
<dbReference type="Proteomes" id="UP000798662">
    <property type="component" value="Chromosome 2"/>
</dbReference>
<protein>
    <submittedName>
        <fullName evidence="1">Uncharacterized protein</fullName>
    </submittedName>
</protein>
<comment type="caution">
    <text evidence="1">The sequence shown here is derived from an EMBL/GenBank/DDBJ whole genome shotgun (WGS) entry which is preliminary data.</text>
</comment>
<reference evidence="1" key="1">
    <citation type="submission" date="2019-11" db="EMBL/GenBank/DDBJ databases">
        <title>Nori genome reveals adaptations in red seaweeds to the harsh intertidal environment.</title>
        <authorList>
            <person name="Wang D."/>
            <person name="Mao Y."/>
        </authorList>
    </citation>
    <scope>NUCLEOTIDE SEQUENCE</scope>
    <source>
        <tissue evidence="1">Gametophyte</tissue>
    </source>
</reference>
<name>A0ACC3C953_PYRYE</name>
<organism evidence="1 2">
    <name type="scientific">Pyropia yezoensis</name>
    <name type="common">Susabi-nori</name>
    <name type="synonym">Porphyra yezoensis</name>
    <dbReference type="NCBI Taxonomy" id="2788"/>
    <lineage>
        <taxon>Eukaryota</taxon>
        <taxon>Rhodophyta</taxon>
        <taxon>Bangiophyceae</taxon>
        <taxon>Bangiales</taxon>
        <taxon>Bangiaceae</taxon>
        <taxon>Pyropia</taxon>
    </lineage>
</organism>
<gene>
    <name evidence="1" type="ORF">I4F81_009275</name>
</gene>